<dbReference type="InterPro" id="IPR027474">
    <property type="entry name" value="L-asparaginase_N"/>
</dbReference>
<accession>A0ABS1BAM9</accession>
<dbReference type="Pfam" id="PF17763">
    <property type="entry name" value="Asparaginase_C"/>
    <property type="match status" value="1"/>
</dbReference>
<dbReference type="Proteomes" id="UP000612352">
    <property type="component" value="Unassembled WGS sequence"/>
</dbReference>
<dbReference type="Pfam" id="PF00710">
    <property type="entry name" value="Asparaginase"/>
    <property type="match status" value="1"/>
</dbReference>
<dbReference type="InterPro" id="IPR037152">
    <property type="entry name" value="L-asparaginase_N_sf"/>
</dbReference>
<proteinExistence type="predicted"/>
<name>A0ABS1BAM9_9MICO</name>
<evidence type="ECO:0000256" key="2">
    <source>
        <dbReference type="SAM" id="MobiDB-lite"/>
    </source>
</evidence>
<dbReference type="PANTHER" id="PTHR11707:SF28">
    <property type="entry name" value="60 KDA LYSOPHOSPHOLIPASE"/>
    <property type="match status" value="1"/>
</dbReference>
<evidence type="ECO:0000259" key="4">
    <source>
        <dbReference type="Pfam" id="PF17763"/>
    </source>
</evidence>
<evidence type="ECO:0000259" key="3">
    <source>
        <dbReference type="Pfam" id="PF00710"/>
    </source>
</evidence>
<dbReference type="PROSITE" id="PS51732">
    <property type="entry name" value="ASN_GLN_ASE_3"/>
    <property type="match status" value="1"/>
</dbReference>
<dbReference type="Gene3D" id="3.40.50.40">
    <property type="match status" value="1"/>
</dbReference>
<dbReference type="PANTHER" id="PTHR11707">
    <property type="entry name" value="L-ASPARAGINASE"/>
    <property type="match status" value="1"/>
</dbReference>
<feature type="region of interest" description="Disordered" evidence="2">
    <location>
        <begin position="193"/>
        <end position="225"/>
    </location>
</feature>
<evidence type="ECO:0000313" key="6">
    <source>
        <dbReference type="Proteomes" id="UP000612352"/>
    </source>
</evidence>
<dbReference type="SUPFAM" id="SSF53774">
    <property type="entry name" value="Glutaminase/Asparaginase"/>
    <property type="match status" value="1"/>
</dbReference>
<feature type="domain" description="Asparaginase/glutaminase C-terminal" evidence="4">
    <location>
        <begin position="227"/>
        <end position="343"/>
    </location>
</feature>
<feature type="active site" evidence="1">
    <location>
        <position position="71"/>
    </location>
</feature>
<dbReference type="InterPro" id="IPR006034">
    <property type="entry name" value="Asparaginase/glutaminase-like"/>
</dbReference>
<evidence type="ECO:0000256" key="1">
    <source>
        <dbReference type="PROSITE-ProRule" id="PRU10100"/>
    </source>
</evidence>
<evidence type="ECO:0000313" key="5">
    <source>
        <dbReference type="EMBL" id="MBK0331691.1"/>
    </source>
</evidence>
<protein>
    <submittedName>
        <fullName evidence="5">Asparaginase</fullName>
    </submittedName>
</protein>
<sequence>MTAADGEGAAPGAGGADVVAAGLPAGVEVTHEEVANIGSPSVRPGHLGAVLERARTAVYAGARGVVLTHGTDTLEESAFVLDALWDRDAPLVLTGAMRPSDAPGADGPANVRDAIRAAAAPALRGLGALAVFDGAAHLGARVRKLSSRSVSAFGSVPAGALAVIDEGTRLLQRPAAGATHAVDRPLVRLLAGASAGSSADPSPGHSAGHSADPTTAGRPKLPDPLPRVPVISLGIGDEGEILDDLPRGSIAGLVVDGAGMGHVPAGAMPRLRSLVAEGVPVVVATRIPDGGTSTHHYSYPGSEVDLLASGCLMAGVLPAHKARLLLQLALARGLSAAGIGEAFALFAS</sequence>
<dbReference type="InterPro" id="IPR036152">
    <property type="entry name" value="Asp/glu_Ase-like_sf"/>
</dbReference>
<dbReference type="PIRSF" id="PIRSF500176">
    <property type="entry name" value="L_ASNase"/>
    <property type="match status" value="1"/>
</dbReference>
<feature type="compositionally biased region" description="Low complexity" evidence="2">
    <location>
        <begin position="193"/>
        <end position="208"/>
    </location>
</feature>
<organism evidence="5 6">
    <name type="scientific">Brachybacterium halotolerans</name>
    <dbReference type="NCBI Taxonomy" id="2795215"/>
    <lineage>
        <taxon>Bacteria</taxon>
        <taxon>Bacillati</taxon>
        <taxon>Actinomycetota</taxon>
        <taxon>Actinomycetes</taxon>
        <taxon>Micrococcales</taxon>
        <taxon>Dermabacteraceae</taxon>
        <taxon>Brachybacterium</taxon>
    </lineage>
</organism>
<gene>
    <name evidence="5" type="ORF">I8D64_09775</name>
</gene>
<feature type="domain" description="L-asparaginase N-terminal" evidence="3">
    <location>
        <begin position="11"/>
        <end position="170"/>
    </location>
</feature>
<dbReference type="EMBL" id="JAEDAJ010000004">
    <property type="protein sequence ID" value="MBK0331691.1"/>
    <property type="molecule type" value="Genomic_DNA"/>
</dbReference>
<keyword evidence="6" id="KW-1185">Reference proteome</keyword>
<dbReference type="SMART" id="SM00870">
    <property type="entry name" value="Asparaginase"/>
    <property type="match status" value="1"/>
</dbReference>
<dbReference type="PROSITE" id="PS00917">
    <property type="entry name" value="ASN_GLN_ASE_2"/>
    <property type="match status" value="1"/>
</dbReference>
<dbReference type="InterPro" id="IPR027473">
    <property type="entry name" value="L-asparaginase_C"/>
</dbReference>
<dbReference type="Gene3D" id="3.40.50.1170">
    <property type="entry name" value="L-asparaginase, N-terminal domain"/>
    <property type="match status" value="1"/>
</dbReference>
<dbReference type="InterPro" id="IPR027475">
    <property type="entry name" value="Asparaginase/glutaminase_AS2"/>
</dbReference>
<dbReference type="PIRSF" id="PIRSF001220">
    <property type="entry name" value="L-ASNase_gatD"/>
    <property type="match status" value="1"/>
</dbReference>
<dbReference type="InterPro" id="IPR040919">
    <property type="entry name" value="Asparaginase_C"/>
</dbReference>
<reference evidence="5 6" key="1">
    <citation type="submission" date="2020-12" db="EMBL/GenBank/DDBJ databases">
        <title>Brachybacterium sp. MASK1Z-5, whole genome shotgun sequence.</title>
        <authorList>
            <person name="Tuo L."/>
        </authorList>
    </citation>
    <scope>NUCLEOTIDE SEQUENCE [LARGE SCALE GENOMIC DNA]</scope>
    <source>
        <strain evidence="5 6">MASK1Z-5</strain>
    </source>
</reference>
<comment type="caution">
    <text evidence="5">The sequence shown here is derived from an EMBL/GenBank/DDBJ whole genome shotgun (WGS) entry which is preliminary data.</text>
</comment>
<dbReference type="PRINTS" id="PR00139">
    <property type="entry name" value="ASNGLNASE"/>
</dbReference>